<organism evidence="4 5">
    <name type="scientific">Nesidiocoris tenuis</name>
    <dbReference type="NCBI Taxonomy" id="355587"/>
    <lineage>
        <taxon>Eukaryota</taxon>
        <taxon>Metazoa</taxon>
        <taxon>Ecdysozoa</taxon>
        <taxon>Arthropoda</taxon>
        <taxon>Hexapoda</taxon>
        <taxon>Insecta</taxon>
        <taxon>Pterygota</taxon>
        <taxon>Neoptera</taxon>
        <taxon>Paraneoptera</taxon>
        <taxon>Hemiptera</taxon>
        <taxon>Heteroptera</taxon>
        <taxon>Panheteroptera</taxon>
        <taxon>Cimicomorpha</taxon>
        <taxon>Miridae</taxon>
        <taxon>Dicyphina</taxon>
        <taxon>Nesidiocoris</taxon>
    </lineage>
</organism>
<dbReference type="PANTHER" id="PTHR11786:SF0">
    <property type="entry name" value="ARYLAMINE N-ACETYLTRANSFERASE 4-RELATED"/>
    <property type="match status" value="1"/>
</dbReference>
<evidence type="ECO:0000256" key="1">
    <source>
        <dbReference type="ARBA" id="ARBA00006547"/>
    </source>
</evidence>
<dbReference type="Gene3D" id="3.30.2140.20">
    <property type="match status" value="1"/>
</dbReference>
<evidence type="ECO:0000256" key="3">
    <source>
        <dbReference type="RuleBase" id="RU003452"/>
    </source>
</evidence>
<dbReference type="EC" id="2.3.1.5" evidence="2"/>
<name>A0ABN7AXW2_9HEMI</name>
<dbReference type="InterPro" id="IPR038765">
    <property type="entry name" value="Papain-like_cys_pep_sf"/>
</dbReference>
<keyword evidence="3" id="KW-0808">Transferase</keyword>
<proteinExistence type="inferred from homology"/>
<dbReference type="PANTHER" id="PTHR11786">
    <property type="entry name" value="N-HYDROXYARYLAMINE O-ACETYLTRANSFERASE"/>
    <property type="match status" value="1"/>
</dbReference>
<dbReference type="SUPFAM" id="SSF54001">
    <property type="entry name" value="Cysteine proteinases"/>
    <property type="match status" value="1"/>
</dbReference>
<dbReference type="Proteomes" id="UP001307889">
    <property type="component" value="Chromosome 7"/>
</dbReference>
<protein>
    <recommendedName>
        <fullName evidence="2">arylamine N-acetyltransferase</fullName>
        <ecNumber evidence="2">2.3.1.5</ecNumber>
    </recommendedName>
</protein>
<dbReference type="PRINTS" id="PR01543">
    <property type="entry name" value="ANATRNSFRASE"/>
</dbReference>
<evidence type="ECO:0000313" key="4">
    <source>
        <dbReference type="EMBL" id="BES97026.1"/>
    </source>
</evidence>
<gene>
    <name evidence="4" type="ORF">NTJ_09840</name>
</gene>
<accession>A0ABN7AXW2</accession>
<keyword evidence="3" id="KW-0012">Acyltransferase</keyword>
<dbReference type="EMBL" id="AP028915">
    <property type="protein sequence ID" value="BES97026.1"/>
    <property type="molecule type" value="Genomic_DNA"/>
</dbReference>
<keyword evidence="5" id="KW-1185">Reference proteome</keyword>
<dbReference type="InterPro" id="IPR053710">
    <property type="entry name" value="Arylamine_NAT_domain_sf"/>
</dbReference>
<reference evidence="4 5" key="1">
    <citation type="submission" date="2023-09" db="EMBL/GenBank/DDBJ databases">
        <title>Nesidiocoris tenuis whole genome shotgun sequence.</title>
        <authorList>
            <person name="Shibata T."/>
            <person name="Shimoda M."/>
            <person name="Kobayashi T."/>
            <person name="Uehara T."/>
        </authorList>
    </citation>
    <scope>NUCLEOTIDE SEQUENCE [LARGE SCALE GENOMIC DNA]</scope>
    <source>
        <strain evidence="4 5">Japan</strain>
    </source>
</reference>
<evidence type="ECO:0000256" key="2">
    <source>
        <dbReference type="ARBA" id="ARBA00012701"/>
    </source>
</evidence>
<sequence length="293" mass="34065">MSIMETESEFDMKHYLSLTGGSSEDTNTVNLNLLKSLVYNHVSNINYQNYDLLTGKEILDMTPNGLLQRLLVDRRGGMCYETSELMFYVLFKLGFDVRRVAVSVLNDTNYDPTEPLVHNILIVHLDGKMYLVDIGFGYNSIRWPVEFDFEKTEEKFVIPGEKYQLICEEDYYQLNLFIKDRYASLYRFPRPITYIDHKQSMAYYHDLVTLPQTLYIRDSGIYFGVIVEGGRFCFSCDYTDGSASNFTFMSIQDGVTDKQKLEIDGFVDLVKKHSKFSIKNENIEGKIIFKKAY</sequence>
<evidence type="ECO:0000313" key="5">
    <source>
        <dbReference type="Proteomes" id="UP001307889"/>
    </source>
</evidence>
<comment type="similarity">
    <text evidence="1 3">Belongs to the arylamine N-acetyltransferase family.</text>
</comment>
<dbReference type="InterPro" id="IPR001447">
    <property type="entry name" value="Arylamine_N-AcTrfase"/>
</dbReference>
<dbReference type="Pfam" id="PF00797">
    <property type="entry name" value="Acetyltransf_2"/>
    <property type="match status" value="1"/>
</dbReference>